<keyword evidence="3" id="KW-1185">Reference proteome</keyword>
<protein>
    <submittedName>
        <fullName evidence="2">Uncharacterized protein</fullName>
    </submittedName>
</protein>
<evidence type="ECO:0000313" key="2">
    <source>
        <dbReference type="EMBL" id="CAL1394726.1"/>
    </source>
</evidence>
<evidence type="ECO:0000313" key="3">
    <source>
        <dbReference type="Proteomes" id="UP001497516"/>
    </source>
</evidence>
<feature type="region of interest" description="Disordered" evidence="1">
    <location>
        <begin position="114"/>
        <end position="133"/>
    </location>
</feature>
<proteinExistence type="predicted"/>
<sequence>MIEKVAASKDTDHPITEDEAFHEVLGDDPGYFKRLGYVPPRPSTKGKEAVEVEVMELREKFDQNQAVTAQMMEENRQLKDQLEKNQTVTTQLLEENKELKDQLEENRVVTNQLIEENELKSQLQENREATAKT</sequence>
<organism evidence="2 3">
    <name type="scientific">Linum trigynum</name>
    <dbReference type="NCBI Taxonomy" id="586398"/>
    <lineage>
        <taxon>Eukaryota</taxon>
        <taxon>Viridiplantae</taxon>
        <taxon>Streptophyta</taxon>
        <taxon>Embryophyta</taxon>
        <taxon>Tracheophyta</taxon>
        <taxon>Spermatophyta</taxon>
        <taxon>Magnoliopsida</taxon>
        <taxon>eudicotyledons</taxon>
        <taxon>Gunneridae</taxon>
        <taxon>Pentapetalae</taxon>
        <taxon>rosids</taxon>
        <taxon>fabids</taxon>
        <taxon>Malpighiales</taxon>
        <taxon>Linaceae</taxon>
        <taxon>Linum</taxon>
    </lineage>
</organism>
<dbReference type="Proteomes" id="UP001497516">
    <property type="component" value="Chromosome 6"/>
</dbReference>
<gene>
    <name evidence="2" type="ORF">LTRI10_LOCUS35210</name>
</gene>
<dbReference type="AlphaFoldDB" id="A0AAV2F901"/>
<name>A0AAV2F901_9ROSI</name>
<evidence type="ECO:0000256" key="1">
    <source>
        <dbReference type="SAM" id="MobiDB-lite"/>
    </source>
</evidence>
<feature type="compositionally biased region" description="Polar residues" evidence="1">
    <location>
        <begin position="114"/>
        <end position="124"/>
    </location>
</feature>
<reference evidence="2 3" key="1">
    <citation type="submission" date="2024-04" db="EMBL/GenBank/DDBJ databases">
        <authorList>
            <person name="Fracassetti M."/>
        </authorList>
    </citation>
    <scope>NUCLEOTIDE SEQUENCE [LARGE SCALE GENOMIC DNA]</scope>
</reference>
<accession>A0AAV2F901</accession>
<dbReference type="EMBL" id="OZ034819">
    <property type="protein sequence ID" value="CAL1394726.1"/>
    <property type="molecule type" value="Genomic_DNA"/>
</dbReference>